<reference evidence="8 9" key="1">
    <citation type="journal article" date="2012" name="BMC Genomics">
        <title>Sequencing the genome of Marssonina brunnea reveals fungus-poplar co-evolution.</title>
        <authorList>
            <person name="Zhu S."/>
            <person name="Cao Y.-Z."/>
            <person name="Jiang C."/>
            <person name="Tan B.-Y."/>
            <person name="Wang Z."/>
            <person name="Feng S."/>
            <person name="Zhang L."/>
            <person name="Su X.-H."/>
            <person name="Brejova B."/>
            <person name="Vinar T."/>
            <person name="Xu M."/>
            <person name="Wang M.-X."/>
            <person name="Zhang S.-G."/>
            <person name="Huang M.-R."/>
            <person name="Wu R."/>
            <person name="Zhou Y."/>
        </authorList>
    </citation>
    <scope>NUCLEOTIDE SEQUENCE [LARGE SCALE GENOMIC DNA]</scope>
    <source>
        <strain evidence="8 9">MB_m1</strain>
    </source>
</reference>
<dbReference type="EMBL" id="JH921433">
    <property type="protein sequence ID" value="EKD18470.1"/>
    <property type="molecule type" value="Genomic_DNA"/>
</dbReference>
<sequence>MLPSKDDPIEPEIVQAVTEADTGDGLESKLRATVDRQTYGGSLLFNFGAFVLPALCGTLSKLWVASIDSSQVVTTDVYTYIGVVVEVLNEGLPRTAWGVIGDRSTQTIRSRISLSYTLLVVKSILGIILTLVFIGSSKQLVAAFVPAEVRKTSLTYVRISSVQALSSAIEVAVASATRALDHPDVPLSISSTKFVVNIILDLLIMSKFHVGKRTPTVHGQALIRMACDLVSALTGLVYCVWYLLQALGSNLLWMLPWPIAVTKIGMTPDNAWRYHSIIFGRSIVFSFLNVSLALAIWDWFYTRGQVSLTPVHSSL</sequence>
<keyword evidence="3" id="KW-1003">Cell membrane</keyword>
<keyword evidence="5 7" id="KW-1133">Transmembrane helix</keyword>
<evidence type="ECO:0000256" key="5">
    <source>
        <dbReference type="ARBA" id="ARBA00022989"/>
    </source>
</evidence>
<dbReference type="HOGENOM" id="CLU_883009_0_0_1"/>
<evidence type="ECO:0000313" key="8">
    <source>
        <dbReference type="EMBL" id="EKD18470.1"/>
    </source>
</evidence>
<dbReference type="KEGG" id="mbe:MBM_03463"/>
<keyword evidence="9" id="KW-1185">Reference proteome</keyword>
<proteinExistence type="predicted"/>
<evidence type="ECO:0000256" key="7">
    <source>
        <dbReference type="SAM" id="Phobius"/>
    </source>
</evidence>
<dbReference type="GO" id="GO:0005886">
    <property type="term" value="C:plasma membrane"/>
    <property type="evidence" value="ECO:0007669"/>
    <property type="project" value="UniProtKB-SubCell"/>
</dbReference>
<protein>
    <submittedName>
        <fullName evidence="8">Uncharacterized protein</fullName>
    </submittedName>
</protein>
<gene>
    <name evidence="8" type="ORF">MBM_03463</name>
</gene>
<evidence type="ECO:0000256" key="6">
    <source>
        <dbReference type="ARBA" id="ARBA00023136"/>
    </source>
</evidence>
<keyword evidence="4 7" id="KW-0812">Transmembrane</keyword>
<evidence type="ECO:0000313" key="9">
    <source>
        <dbReference type="Proteomes" id="UP000006753"/>
    </source>
</evidence>
<dbReference type="PANTHER" id="PTHR43549:SF2">
    <property type="entry name" value="MULTIDRUG RESISTANCE PROTEIN NORM-RELATED"/>
    <property type="match status" value="1"/>
</dbReference>
<evidence type="ECO:0000256" key="1">
    <source>
        <dbReference type="ARBA" id="ARBA00004651"/>
    </source>
</evidence>
<feature type="transmembrane region" description="Helical" evidence="7">
    <location>
        <begin position="43"/>
        <end position="64"/>
    </location>
</feature>
<accession>K1WL83</accession>
<evidence type="ECO:0000256" key="2">
    <source>
        <dbReference type="ARBA" id="ARBA00022448"/>
    </source>
</evidence>
<feature type="transmembrane region" description="Helical" evidence="7">
    <location>
        <begin position="278"/>
        <end position="300"/>
    </location>
</feature>
<dbReference type="Proteomes" id="UP000006753">
    <property type="component" value="Unassembled WGS sequence"/>
</dbReference>
<dbReference type="InParanoid" id="K1WL83"/>
<dbReference type="STRING" id="1072389.K1WL83"/>
<dbReference type="InterPro" id="IPR052031">
    <property type="entry name" value="Membrane_Transporter-Flippase"/>
</dbReference>
<dbReference type="eggNOG" id="ENOG502RBVG">
    <property type="taxonomic scope" value="Eukaryota"/>
</dbReference>
<dbReference type="OrthoDB" id="2119662at2759"/>
<keyword evidence="2" id="KW-0813">Transport</keyword>
<dbReference type="AlphaFoldDB" id="K1WL83"/>
<keyword evidence="6 7" id="KW-0472">Membrane</keyword>
<comment type="subcellular location">
    <subcellularLocation>
        <location evidence="1">Cell membrane</location>
        <topology evidence="1">Multi-pass membrane protein</topology>
    </subcellularLocation>
</comment>
<organism evidence="8 9">
    <name type="scientific">Marssonina brunnea f. sp. multigermtubi (strain MB_m1)</name>
    <name type="common">Marssonina leaf spot fungus</name>
    <dbReference type="NCBI Taxonomy" id="1072389"/>
    <lineage>
        <taxon>Eukaryota</taxon>
        <taxon>Fungi</taxon>
        <taxon>Dikarya</taxon>
        <taxon>Ascomycota</taxon>
        <taxon>Pezizomycotina</taxon>
        <taxon>Leotiomycetes</taxon>
        <taxon>Helotiales</taxon>
        <taxon>Drepanopezizaceae</taxon>
        <taxon>Drepanopeziza</taxon>
    </lineage>
</organism>
<dbReference type="PANTHER" id="PTHR43549">
    <property type="entry name" value="MULTIDRUG RESISTANCE PROTEIN YPNP-RELATED"/>
    <property type="match status" value="1"/>
</dbReference>
<evidence type="ECO:0000256" key="4">
    <source>
        <dbReference type="ARBA" id="ARBA00022692"/>
    </source>
</evidence>
<evidence type="ECO:0000256" key="3">
    <source>
        <dbReference type="ARBA" id="ARBA00022475"/>
    </source>
</evidence>
<name>K1WL83_MARBU</name>
<feature type="transmembrane region" description="Helical" evidence="7">
    <location>
        <begin position="113"/>
        <end position="134"/>
    </location>
</feature>